<feature type="transmembrane region" description="Helical" evidence="1">
    <location>
        <begin position="42"/>
        <end position="75"/>
    </location>
</feature>
<keyword evidence="1" id="KW-0472">Membrane</keyword>
<comment type="caution">
    <text evidence="2">The sequence shown here is derived from an EMBL/GenBank/DDBJ whole genome shotgun (WGS) entry which is preliminary data.</text>
</comment>
<protein>
    <recommendedName>
        <fullName evidence="4">NADH dehydrogenase subunit 1</fullName>
    </recommendedName>
</protein>
<reference evidence="2 3" key="1">
    <citation type="journal article" date="2024" name="J. Plant Pathol.">
        <title>Sequence and assembly of the genome of Seiridium unicorne, isolate CBS 538.82, causal agent of cypress canker disease.</title>
        <authorList>
            <person name="Scali E."/>
            <person name="Rocca G.D."/>
            <person name="Danti R."/>
            <person name="Garbelotto M."/>
            <person name="Barberini S."/>
            <person name="Baroncelli R."/>
            <person name="Emiliani G."/>
        </authorList>
    </citation>
    <scope>NUCLEOTIDE SEQUENCE [LARGE SCALE GENOMIC DNA]</scope>
    <source>
        <strain evidence="2 3">BM-138-508</strain>
    </source>
</reference>
<feature type="non-terminal residue" evidence="2">
    <location>
        <position position="76"/>
    </location>
</feature>
<evidence type="ECO:0000256" key="1">
    <source>
        <dbReference type="SAM" id="Phobius"/>
    </source>
</evidence>
<accession>A0ABR2V0R9</accession>
<evidence type="ECO:0000313" key="2">
    <source>
        <dbReference type="EMBL" id="KAK9420101.1"/>
    </source>
</evidence>
<evidence type="ECO:0000313" key="3">
    <source>
        <dbReference type="Proteomes" id="UP001408356"/>
    </source>
</evidence>
<keyword evidence="3" id="KW-1185">Reference proteome</keyword>
<evidence type="ECO:0008006" key="4">
    <source>
        <dbReference type="Google" id="ProtNLM"/>
    </source>
</evidence>
<keyword evidence="1" id="KW-1133">Transmembrane helix</keyword>
<name>A0ABR2V0R9_9PEZI</name>
<proteinExistence type="predicted"/>
<dbReference type="Proteomes" id="UP001408356">
    <property type="component" value="Unassembled WGS sequence"/>
</dbReference>
<sequence>MVACLAVGIMIIFAHPYRREIRTYLEARNLVYMPKVGQIVPLFLVWLALMLAPVLAPAAVWVTVVVFLVIFGWMWL</sequence>
<gene>
    <name evidence="2" type="ORF">SUNI508_14088</name>
</gene>
<keyword evidence="1" id="KW-0812">Transmembrane</keyword>
<dbReference type="EMBL" id="JARVKF010000265">
    <property type="protein sequence ID" value="KAK9420101.1"/>
    <property type="molecule type" value="Genomic_DNA"/>
</dbReference>
<organism evidence="2 3">
    <name type="scientific">Seiridium unicorne</name>
    <dbReference type="NCBI Taxonomy" id="138068"/>
    <lineage>
        <taxon>Eukaryota</taxon>
        <taxon>Fungi</taxon>
        <taxon>Dikarya</taxon>
        <taxon>Ascomycota</taxon>
        <taxon>Pezizomycotina</taxon>
        <taxon>Sordariomycetes</taxon>
        <taxon>Xylariomycetidae</taxon>
        <taxon>Amphisphaeriales</taxon>
        <taxon>Sporocadaceae</taxon>
        <taxon>Seiridium</taxon>
    </lineage>
</organism>